<evidence type="ECO:0000313" key="5">
    <source>
        <dbReference type="Proteomes" id="UP000756132"/>
    </source>
</evidence>
<dbReference type="InterPro" id="IPR051499">
    <property type="entry name" value="Phosducin-like_reg"/>
</dbReference>
<dbReference type="InterPro" id="IPR001200">
    <property type="entry name" value="Phosducin"/>
</dbReference>
<accession>A0A9Q8L9G5</accession>
<proteinExistence type="inferred from homology"/>
<evidence type="ECO:0000259" key="3">
    <source>
        <dbReference type="Pfam" id="PF02114"/>
    </source>
</evidence>
<dbReference type="Gene3D" id="3.40.30.10">
    <property type="entry name" value="Glutaredoxin"/>
    <property type="match status" value="1"/>
</dbReference>
<dbReference type="RefSeq" id="XP_047757689.1">
    <property type="nucleotide sequence ID" value="XM_047902144.1"/>
</dbReference>
<feature type="domain" description="Phosducin" evidence="3">
    <location>
        <begin position="131"/>
        <end position="278"/>
    </location>
</feature>
<reference evidence="4" key="2">
    <citation type="journal article" date="2022" name="Microb. Genom.">
        <title>A chromosome-scale genome assembly of the tomato pathogen Cladosporium fulvum reveals a compartmentalized genome architecture and the presence of a dispensable chromosome.</title>
        <authorList>
            <person name="Zaccaron A.Z."/>
            <person name="Chen L.H."/>
            <person name="Samaras A."/>
            <person name="Stergiopoulos I."/>
        </authorList>
    </citation>
    <scope>NUCLEOTIDE SEQUENCE</scope>
    <source>
        <strain evidence="4">Race5_Kim</strain>
    </source>
</reference>
<dbReference type="GO" id="GO:0008277">
    <property type="term" value="P:regulation of G protein-coupled receptor signaling pathway"/>
    <property type="evidence" value="ECO:0007669"/>
    <property type="project" value="InterPro"/>
</dbReference>
<dbReference type="InterPro" id="IPR036249">
    <property type="entry name" value="Thioredoxin-like_sf"/>
</dbReference>
<dbReference type="InterPro" id="IPR024253">
    <property type="entry name" value="Phosducin_thioredoxin-like_dom"/>
</dbReference>
<evidence type="ECO:0000313" key="4">
    <source>
        <dbReference type="EMBL" id="UJO13323.1"/>
    </source>
</evidence>
<dbReference type="Pfam" id="PF02114">
    <property type="entry name" value="Phosducin"/>
    <property type="match status" value="1"/>
</dbReference>
<protein>
    <submittedName>
        <fullName evidence="4">Phosducin-like protein 1</fullName>
    </submittedName>
</protein>
<organism evidence="4 5">
    <name type="scientific">Passalora fulva</name>
    <name type="common">Tomato leaf mold</name>
    <name type="synonym">Cladosporium fulvum</name>
    <dbReference type="NCBI Taxonomy" id="5499"/>
    <lineage>
        <taxon>Eukaryota</taxon>
        <taxon>Fungi</taxon>
        <taxon>Dikarya</taxon>
        <taxon>Ascomycota</taxon>
        <taxon>Pezizomycotina</taxon>
        <taxon>Dothideomycetes</taxon>
        <taxon>Dothideomycetidae</taxon>
        <taxon>Mycosphaerellales</taxon>
        <taxon>Mycosphaerellaceae</taxon>
        <taxon>Fulvia</taxon>
    </lineage>
</organism>
<dbReference type="GeneID" id="71982874"/>
<comment type="similarity">
    <text evidence="1">Belongs to the phosducin family.</text>
</comment>
<feature type="compositionally biased region" description="Basic and acidic residues" evidence="2">
    <location>
        <begin position="10"/>
        <end position="23"/>
    </location>
</feature>
<dbReference type="EMBL" id="CP090164">
    <property type="protein sequence ID" value="UJO13323.1"/>
    <property type="molecule type" value="Genomic_DNA"/>
</dbReference>
<feature type="compositionally biased region" description="Polar residues" evidence="2">
    <location>
        <begin position="59"/>
        <end position="69"/>
    </location>
</feature>
<dbReference type="OrthoDB" id="70588at2759"/>
<dbReference type="PANTHER" id="PTHR46052">
    <property type="entry name" value="PHOSDUCIN-LIKE PROTEIN"/>
    <property type="match status" value="1"/>
</dbReference>
<dbReference type="AlphaFoldDB" id="A0A9Q8L9G5"/>
<dbReference type="Proteomes" id="UP000756132">
    <property type="component" value="Chromosome 2"/>
</dbReference>
<feature type="compositionally biased region" description="Polar residues" evidence="2">
    <location>
        <begin position="97"/>
        <end position="113"/>
    </location>
</feature>
<dbReference type="PANTHER" id="PTHR46052:SF1">
    <property type="entry name" value="PHOSDUCIN-LIKE PROTEIN"/>
    <property type="match status" value="1"/>
</dbReference>
<keyword evidence="5" id="KW-1185">Reference proteome</keyword>
<dbReference type="KEGG" id="ffu:CLAFUR5_02996"/>
<feature type="region of interest" description="Disordered" evidence="2">
    <location>
        <begin position="96"/>
        <end position="121"/>
    </location>
</feature>
<dbReference type="SUPFAM" id="SSF52833">
    <property type="entry name" value="Thioredoxin-like"/>
    <property type="match status" value="1"/>
</dbReference>
<evidence type="ECO:0000256" key="1">
    <source>
        <dbReference type="ARBA" id="ARBA00009686"/>
    </source>
</evidence>
<gene>
    <name evidence="4" type="ORF">CLAFUR5_02996</name>
</gene>
<sequence>MSAAQDEFNELMRDKERRHGHPEDDNDDGRSFLNISDDEDNAPSASRGHIDPDAEAPRPSTSSFRSTIPTRRYGANTGVKGVISDAQDFRDARRTQRMSLQNSTNLSSQTYSPSPDGRAPIEKLEEEGEDDLEEDGDFMHKWRQGRLREMQTGTRDSKMHLGSGINRRLYGGLATVDGEGYLDAVDNSGPATVVIVYIYDDYSQVSDLFERCVRTLAAKHQDTRFVKLHYRDAEMEPAGVPAIIAYRGGDKFAALVPILDELPDDADLSALTLETVMKRHQILS</sequence>
<reference evidence="4" key="1">
    <citation type="submission" date="2021-12" db="EMBL/GenBank/DDBJ databases">
        <authorList>
            <person name="Zaccaron A."/>
            <person name="Stergiopoulos I."/>
        </authorList>
    </citation>
    <scope>NUCLEOTIDE SEQUENCE</scope>
    <source>
        <strain evidence="4">Race5_Kim</strain>
    </source>
</reference>
<feature type="region of interest" description="Disordered" evidence="2">
    <location>
        <begin position="1"/>
        <end position="79"/>
    </location>
</feature>
<dbReference type="CDD" id="cd02987">
    <property type="entry name" value="Phd_like_Phd"/>
    <property type="match status" value="1"/>
</dbReference>
<name>A0A9Q8L9G5_PASFU</name>
<evidence type="ECO:0000256" key="2">
    <source>
        <dbReference type="SAM" id="MobiDB-lite"/>
    </source>
</evidence>